<evidence type="ECO:0000313" key="1">
    <source>
        <dbReference type="EMBL" id="SDO77051.1"/>
    </source>
</evidence>
<proteinExistence type="predicted"/>
<dbReference type="EMBL" id="FNJN01000002">
    <property type="protein sequence ID" value="SDO77051.1"/>
    <property type="molecule type" value="Genomic_DNA"/>
</dbReference>
<dbReference type="AlphaFoldDB" id="A0A1H0M9R6"/>
<dbReference type="InterPro" id="IPR009057">
    <property type="entry name" value="Homeodomain-like_sf"/>
</dbReference>
<accession>A0A1H0M9R6</accession>
<protein>
    <submittedName>
        <fullName evidence="1">Transcriptional regulator, TetR family</fullName>
    </submittedName>
</protein>
<gene>
    <name evidence="1" type="ORF">SAMN04487788_0810</name>
</gene>
<organism evidence="1 2">
    <name type="scientific">Microbacterium testaceum (strain StLB037)</name>
    <dbReference type="NCBI Taxonomy" id="979556"/>
    <lineage>
        <taxon>Bacteria</taxon>
        <taxon>Bacillati</taxon>
        <taxon>Actinomycetota</taxon>
        <taxon>Actinomycetes</taxon>
        <taxon>Micrococcales</taxon>
        <taxon>Microbacteriaceae</taxon>
        <taxon>Microbacterium</taxon>
    </lineage>
</organism>
<evidence type="ECO:0000313" key="2">
    <source>
        <dbReference type="Proteomes" id="UP000186456"/>
    </source>
</evidence>
<dbReference type="SUPFAM" id="SSF46689">
    <property type="entry name" value="Homeodomain-like"/>
    <property type="match status" value="1"/>
</dbReference>
<dbReference type="Proteomes" id="UP000186456">
    <property type="component" value="Unassembled WGS sequence"/>
</dbReference>
<dbReference type="Gene3D" id="1.10.357.10">
    <property type="entry name" value="Tetracycline Repressor, domain 2"/>
    <property type="match status" value="1"/>
</dbReference>
<name>A0A1H0M9R6_MICTS</name>
<reference evidence="1 2" key="1">
    <citation type="submission" date="2016-10" db="EMBL/GenBank/DDBJ databases">
        <authorList>
            <person name="de Groot N.N."/>
        </authorList>
    </citation>
    <scope>NUCLEOTIDE SEQUENCE [LARGE SCALE GENOMIC DNA]</scope>
    <source>
        <strain evidence="1 2">StLB037</strain>
    </source>
</reference>
<sequence length="192" mass="21332">MGRQKQPAIAEDLLDQCAEHALTHGLPDGLGPFAQATGTSARMLLYHFGTRDELFRAVLRRAREMHLASYGELLRVVPGESYTRTLATAWVGMTEPEGQSFLRMFTHLPEQRENSLWPGFHARATTDWLPLLAQGLSTIDPPPSATLVLAVIRGLIMDLDATADFRRVDQAFTMFLRSIDPGAPEVSRPHDP</sequence>
<dbReference type="RefSeq" id="WP_074694508.1">
    <property type="nucleotide sequence ID" value="NZ_FNJN01000002.1"/>
</dbReference>